<name>A0A6C0CLS0_9ZZZZ</name>
<evidence type="ECO:0000256" key="1">
    <source>
        <dbReference type="SAM" id="Coils"/>
    </source>
</evidence>
<reference evidence="2" key="1">
    <citation type="journal article" date="2020" name="Nature">
        <title>Giant virus diversity and host interactions through global metagenomics.</title>
        <authorList>
            <person name="Schulz F."/>
            <person name="Roux S."/>
            <person name="Paez-Espino D."/>
            <person name="Jungbluth S."/>
            <person name="Walsh D.A."/>
            <person name="Denef V.J."/>
            <person name="McMahon K.D."/>
            <person name="Konstantinidis K.T."/>
            <person name="Eloe-Fadrosh E.A."/>
            <person name="Kyrpides N.C."/>
            <person name="Woyke T."/>
        </authorList>
    </citation>
    <scope>NUCLEOTIDE SEQUENCE</scope>
    <source>
        <strain evidence="2">GVMAG-M-3300021185-45</strain>
    </source>
</reference>
<keyword evidence="1" id="KW-0175">Coiled coil</keyword>
<proteinExistence type="predicted"/>
<dbReference type="AlphaFoldDB" id="A0A6C0CLS0"/>
<evidence type="ECO:0000313" key="2">
    <source>
        <dbReference type="EMBL" id="QHT04425.1"/>
    </source>
</evidence>
<dbReference type="EMBL" id="MN739428">
    <property type="protein sequence ID" value="QHT04425.1"/>
    <property type="molecule type" value="Genomic_DNA"/>
</dbReference>
<organism evidence="2">
    <name type="scientific">viral metagenome</name>
    <dbReference type="NCBI Taxonomy" id="1070528"/>
    <lineage>
        <taxon>unclassified sequences</taxon>
        <taxon>metagenomes</taxon>
        <taxon>organismal metagenomes</taxon>
    </lineage>
</organism>
<sequence>MSFLEQTNKGLIWGLLQDSGYFNGLSNNKFPFIQQKFEDILKHVDNQYASSELLEKNKLAIEMAMKMINKENTTEEKKIQVIYKSQDIQEDRKLKINNEYNDQKANMDALMNPIKPEEIDFNDKKNNSEDKPIGQEMDRLIAERMASRERELDIPQVSEQAKQWVNNNNNTEKNEIKEVKNESKEEKTEVVEEKKVTFKDQSNNNIFDRLKKKTIKTEVKEEIDLKKEYNFLLNKKKEMLLLFKDIENSLEKILEHNM</sequence>
<accession>A0A6C0CLS0</accession>
<feature type="coiled-coil region" evidence="1">
    <location>
        <begin position="162"/>
        <end position="196"/>
    </location>
</feature>
<protein>
    <submittedName>
        <fullName evidence="2">Uncharacterized protein</fullName>
    </submittedName>
</protein>